<dbReference type="RefSeq" id="WP_311597091.1">
    <property type="nucleotide sequence ID" value="NZ_JAVREM010000006.1"/>
</dbReference>
<comment type="caution">
    <text evidence="1">The sequence shown here is derived from an EMBL/GenBank/DDBJ whole genome shotgun (WGS) entry which is preliminary data.</text>
</comment>
<evidence type="ECO:0000313" key="2">
    <source>
        <dbReference type="Proteomes" id="UP001183420"/>
    </source>
</evidence>
<evidence type="ECO:0000313" key="1">
    <source>
        <dbReference type="EMBL" id="MDT0318420.1"/>
    </source>
</evidence>
<proteinExistence type="predicted"/>
<name>A0ABU2LLG2_9ACTN</name>
<protein>
    <submittedName>
        <fullName evidence="1">Uncharacterized protein</fullName>
    </submittedName>
</protein>
<accession>A0ABU2LLG2</accession>
<sequence>MITQGYWGECLTFPRSPASERREIACYHSASFRAPTQAVVWVRVALRMVVSALPPDEAERAYTWLECGQWKAVHDLANGEPVTVTVTGRGLIIAWCLRPARFLLVVPHSTGPLTRGAAYDRYVELAQDRNLAETDPSTSSHAEAGV</sequence>
<keyword evidence="2" id="KW-1185">Reference proteome</keyword>
<dbReference type="Proteomes" id="UP001183420">
    <property type="component" value="Unassembled WGS sequence"/>
</dbReference>
<reference evidence="2" key="1">
    <citation type="submission" date="2023-07" db="EMBL/GenBank/DDBJ databases">
        <title>30 novel species of actinomycetes from the DSMZ collection.</title>
        <authorList>
            <person name="Nouioui I."/>
        </authorList>
    </citation>
    <scope>NUCLEOTIDE SEQUENCE [LARGE SCALE GENOMIC DNA]</scope>
    <source>
        <strain evidence="2">DSM 44918</strain>
    </source>
</reference>
<dbReference type="EMBL" id="JAVREM010000006">
    <property type="protein sequence ID" value="MDT0318420.1"/>
    <property type="molecule type" value="Genomic_DNA"/>
</dbReference>
<organism evidence="1 2">
    <name type="scientific">Streptomyces millisiae</name>
    <dbReference type="NCBI Taxonomy" id="3075542"/>
    <lineage>
        <taxon>Bacteria</taxon>
        <taxon>Bacillati</taxon>
        <taxon>Actinomycetota</taxon>
        <taxon>Actinomycetes</taxon>
        <taxon>Kitasatosporales</taxon>
        <taxon>Streptomycetaceae</taxon>
        <taxon>Streptomyces</taxon>
    </lineage>
</organism>
<gene>
    <name evidence="1" type="ORF">RNC47_08750</name>
</gene>